<organism evidence="8 9">
    <name type="scientific">Corynebacterium pseudokroppenstedtii</name>
    <dbReference type="NCBI Taxonomy" id="2804917"/>
    <lineage>
        <taxon>Bacteria</taxon>
        <taxon>Bacillati</taxon>
        <taxon>Actinomycetota</taxon>
        <taxon>Actinomycetes</taxon>
        <taxon>Mycobacteriales</taxon>
        <taxon>Corynebacteriaceae</taxon>
        <taxon>Corynebacterium</taxon>
    </lineage>
</organism>
<evidence type="ECO:0000256" key="3">
    <source>
        <dbReference type="ARBA" id="ARBA00022989"/>
    </source>
</evidence>
<feature type="region of interest" description="Disordered" evidence="5">
    <location>
        <begin position="1"/>
        <end position="107"/>
    </location>
</feature>
<feature type="compositionally biased region" description="Basic and acidic residues" evidence="5">
    <location>
        <begin position="1"/>
        <end position="14"/>
    </location>
</feature>
<evidence type="ECO:0000256" key="6">
    <source>
        <dbReference type="SAM" id="Phobius"/>
    </source>
</evidence>
<accession>A0AAU0PYJ9</accession>
<keyword evidence="2 6" id="KW-0812">Transmembrane</keyword>
<feature type="compositionally biased region" description="Basic and acidic residues" evidence="5">
    <location>
        <begin position="22"/>
        <end position="32"/>
    </location>
</feature>
<evidence type="ECO:0000256" key="2">
    <source>
        <dbReference type="ARBA" id="ARBA00022692"/>
    </source>
</evidence>
<keyword evidence="9" id="KW-1185">Reference proteome</keyword>
<sequence>MSTSPKSKDNKSTRADNAVGRPRMDGKSDTEARTPSVVRPTPEGERKKAERQQNEEAAQNQDAQHAERATGSSSPASSSDDEPRTERRRVNREGTDTNAGPMKNKTDVQGSVAGSTWVALSVGIALLVLLLIFIIQNMESVTLTVFFWTVSFPAGVGFLLAAIIGAVIMLSVGSVRMFQLRRQIHQQRK</sequence>
<protein>
    <submittedName>
        <fullName evidence="8">Lipopolysaccharide assembly protein LapA domain-containing protein</fullName>
    </submittedName>
</protein>
<keyword evidence="1" id="KW-1003">Cell membrane</keyword>
<feature type="transmembrane region" description="Helical" evidence="6">
    <location>
        <begin position="112"/>
        <end position="135"/>
    </location>
</feature>
<gene>
    <name evidence="8" type="ORF">Q0N40_06140</name>
</gene>
<evidence type="ECO:0000256" key="1">
    <source>
        <dbReference type="ARBA" id="ARBA00022475"/>
    </source>
</evidence>
<dbReference type="EMBL" id="CP137757">
    <property type="protein sequence ID" value="WPF24149.1"/>
    <property type="molecule type" value="Genomic_DNA"/>
</dbReference>
<dbReference type="Pfam" id="PF06305">
    <property type="entry name" value="LapA_dom"/>
    <property type="match status" value="1"/>
</dbReference>
<dbReference type="AlphaFoldDB" id="A0AAU0PYJ9"/>
<evidence type="ECO:0000313" key="9">
    <source>
        <dbReference type="Proteomes" id="UP001174314"/>
    </source>
</evidence>
<name>A0AAU0PYJ9_9CORY</name>
<feature type="compositionally biased region" description="Basic and acidic residues" evidence="5">
    <location>
        <begin position="42"/>
        <end position="54"/>
    </location>
</feature>
<dbReference type="KEGG" id="cpsk:Q0N40_06140"/>
<evidence type="ECO:0000313" key="8">
    <source>
        <dbReference type="EMBL" id="WPF24149.1"/>
    </source>
</evidence>
<dbReference type="RefSeq" id="WP_236881804.1">
    <property type="nucleotide sequence ID" value="NZ_CP137757.1"/>
</dbReference>
<evidence type="ECO:0000256" key="5">
    <source>
        <dbReference type="SAM" id="MobiDB-lite"/>
    </source>
</evidence>
<proteinExistence type="predicted"/>
<keyword evidence="3 6" id="KW-1133">Transmembrane helix</keyword>
<dbReference type="GO" id="GO:0005886">
    <property type="term" value="C:plasma membrane"/>
    <property type="evidence" value="ECO:0007669"/>
    <property type="project" value="InterPro"/>
</dbReference>
<feature type="domain" description="Lipopolysaccharide assembly protein A" evidence="7">
    <location>
        <begin position="136"/>
        <end position="189"/>
    </location>
</feature>
<evidence type="ECO:0000259" key="7">
    <source>
        <dbReference type="Pfam" id="PF06305"/>
    </source>
</evidence>
<dbReference type="Proteomes" id="UP001174314">
    <property type="component" value="Chromosome"/>
</dbReference>
<keyword evidence="4 6" id="KW-0472">Membrane</keyword>
<evidence type="ECO:0000256" key="4">
    <source>
        <dbReference type="ARBA" id="ARBA00023136"/>
    </source>
</evidence>
<reference evidence="8 9" key="1">
    <citation type="submission" date="2023-10" db="EMBL/GenBank/DDBJ databases">
        <title>complete genome sequence of Corynebacterium pseudokroppenstedtii P15-C1.</title>
        <authorList>
            <person name="Bruggemann H."/>
            <person name="Poehlein A."/>
        </authorList>
    </citation>
    <scope>NUCLEOTIDE SEQUENCE [LARGE SCALE GENOMIC DNA]</scope>
    <source>
        <strain evidence="8 9">P15_C1</strain>
    </source>
</reference>
<feature type="transmembrane region" description="Helical" evidence="6">
    <location>
        <begin position="155"/>
        <end position="178"/>
    </location>
</feature>
<dbReference type="InterPro" id="IPR010445">
    <property type="entry name" value="LapA_dom"/>
</dbReference>